<dbReference type="CDD" id="cd02440">
    <property type="entry name" value="AdoMet_MTases"/>
    <property type="match status" value="1"/>
</dbReference>
<evidence type="ECO:0000256" key="3">
    <source>
        <dbReference type="ARBA" id="ARBA00022691"/>
    </source>
</evidence>
<dbReference type="InterPro" id="IPR029063">
    <property type="entry name" value="SAM-dependent_MTases_sf"/>
</dbReference>
<evidence type="ECO:0000313" key="5">
    <source>
        <dbReference type="EMBL" id="CAB4533631.1"/>
    </source>
</evidence>
<dbReference type="HAMAP" id="MF_01813">
    <property type="entry name" value="MenG_UbiE_methyltr"/>
    <property type="match status" value="1"/>
</dbReference>
<dbReference type="PANTHER" id="PTHR43591">
    <property type="entry name" value="METHYLTRANSFERASE"/>
    <property type="match status" value="1"/>
</dbReference>
<dbReference type="GO" id="GO:0032259">
    <property type="term" value="P:methylation"/>
    <property type="evidence" value="ECO:0007669"/>
    <property type="project" value="UniProtKB-KW"/>
</dbReference>
<evidence type="ECO:0000256" key="1">
    <source>
        <dbReference type="ARBA" id="ARBA00022603"/>
    </source>
</evidence>
<dbReference type="Gene3D" id="3.40.50.150">
    <property type="entry name" value="Vaccinia Virus protein VP39"/>
    <property type="match status" value="1"/>
</dbReference>
<dbReference type="Pfam" id="PF01209">
    <property type="entry name" value="Ubie_methyltran"/>
    <property type="match status" value="1"/>
</dbReference>
<sequence length="244" mass="26463">MTAPTDPRSLIPRADQPLPTGDEKTRSVQAMFDVIAPRYDLVNRIMTFRMDVGWRRRTVSTLGLPPGSTVVDLACGTGDLSRDIADRGLQPIGVDLSFGMLHAAPVPFARVQGDGSKLPFPDSSVDGVTCGFALRNFSDLDATFAELARIVRPGGRIALLDVCTPPNPLLKFGHGIYFGQVVPRIGAALSDGAAYRYLPRSVAYLPEPAEMLASLERQGFVNIRRRLLTSGISQLISATWKLPE</sequence>
<keyword evidence="2" id="KW-0808">Transferase</keyword>
<feature type="region of interest" description="Disordered" evidence="4">
    <location>
        <begin position="1"/>
        <end position="24"/>
    </location>
</feature>
<dbReference type="PROSITE" id="PS51608">
    <property type="entry name" value="SAM_MT_UBIE"/>
    <property type="match status" value="1"/>
</dbReference>
<keyword evidence="1" id="KW-0489">Methyltransferase</keyword>
<dbReference type="SUPFAM" id="SSF53335">
    <property type="entry name" value="S-adenosyl-L-methionine-dependent methyltransferases"/>
    <property type="match status" value="1"/>
</dbReference>
<name>A0A6J6B3U4_9ZZZZ</name>
<reference evidence="5" key="1">
    <citation type="submission" date="2020-05" db="EMBL/GenBank/DDBJ databases">
        <authorList>
            <person name="Chiriac C."/>
            <person name="Salcher M."/>
            <person name="Ghai R."/>
            <person name="Kavagutti S V."/>
        </authorList>
    </citation>
    <scope>NUCLEOTIDE SEQUENCE</scope>
</reference>
<dbReference type="PANTHER" id="PTHR43591:SF24">
    <property type="entry name" value="2-METHOXY-6-POLYPRENYL-1,4-BENZOQUINOL METHYLASE, MITOCHONDRIAL"/>
    <property type="match status" value="1"/>
</dbReference>
<dbReference type="NCBIfam" id="TIGR01934">
    <property type="entry name" value="MenG_MenH_UbiE"/>
    <property type="match status" value="1"/>
</dbReference>
<dbReference type="InterPro" id="IPR004033">
    <property type="entry name" value="UbiE/COQ5_MeTrFase"/>
</dbReference>
<dbReference type="GO" id="GO:0008168">
    <property type="term" value="F:methyltransferase activity"/>
    <property type="evidence" value="ECO:0007669"/>
    <property type="project" value="UniProtKB-KW"/>
</dbReference>
<evidence type="ECO:0000256" key="2">
    <source>
        <dbReference type="ARBA" id="ARBA00022679"/>
    </source>
</evidence>
<organism evidence="5">
    <name type="scientific">freshwater metagenome</name>
    <dbReference type="NCBI Taxonomy" id="449393"/>
    <lineage>
        <taxon>unclassified sequences</taxon>
        <taxon>metagenomes</taxon>
        <taxon>ecological metagenomes</taxon>
    </lineage>
</organism>
<accession>A0A6J6B3U4</accession>
<dbReference type="EMBL" id="CAEZSF010000037">
    <property type="protein sequence ID" value="CAB4533631.1"/>
    <property type="molecule type" value="Genomic_DNA"/>
</dbReference>
<evidence type="ECO:0000256" key="4">
    <source>
        <dbReference type="SAM" id="MobiDB-lite"/>
    </source>
</evidence>
<keyword evidence="3" id="KW-0949">S-adenosyl-L-methionine</keyword>
<proteinExistence type="inferred from homology"/>
<gene>
    <name evidence="5" type="ORF">UFOPK1358_00576</name>
</gene>
<dbReference type="AlphaFoldDB" id="A0A6J6B3U4"/>
<protein>
    <submittedName>
        <fullName evidence="5">Unannotated protein</fullName>
    </submittedName>
</protein>